<dbReference type="InterPro" id="IPR013499">
    <property type="entry name" value="TopoI_euk"/>
</dbReference>
<dbReference type="FunFam" id="3.90.15.10:FF:000002">
    <property type="entry name" value="DNA topoisomerase I"/>
    <property type="match status" value="1"/>
</dbReference>
<dbReference type="InterPro" id="IPR013030">
    <property type="entry name" value="DNA_topo_DNA_db_N_dom2"/>
</dbReference>
<keyword evidence="5 6" id="KW-0413">Isomerase</keyword>
<dbReference type="InterPro" id="IPR011010">
    <property type="entry name" value="DNA_brk_join_enz"/>
</dbReference>
<dbReference type="SUPFAM" id="SSF56349">
    <property type="entry name" value="DNA breaking-rejoining enzymes"/>
    <property type="match status" value="1"/>
</dbReference>
<dbReference type="PRINTS" id="PR00416">
    <property type="entry name" value="EUTPISMRASEI"/>
</dbReference>
<dbReference type="AlphaFoldDB" id="L8X1W4"/>
<dbReference type="SMART" id="SM00435">
    <property type="entry name" value="TOPEUc"/>
    <property type="match status" value="1"/>
</dbReference>
<dbReference type="HOGENOM" id="CLU_009193_1_0_1"/>
<name>L8X1W4_THACA</name>
<evidence type="ECO:0000259" key="9">
    <source>
        <dbReference type="SMART" id="SM00435"/>
    </source>
</evidence>
<dbReference type="GO" id="GO:0003917">
    <property type="term" value="F:DNA topoisomerase type I (single strand cut, ATP-independent) activity"/>
    <property type="evidence" value="ECO:0007669"/>
    <property type="project" value="UniProtKB-UniRule"/>
</dbReference>
<dbReference type="Gene3D" id="3.90.15.10">
    <property type="entry name" value="Topoisomerase I, Chain A, domain 3"/>
    <property type="match status" value="1"/>
</dbReference>
<dbReference type="Pfam" id="PF02919">
    <property type="entry name" value="Topoisom_I_N"/>
    <property type="match status" value="1"/>
</dbReference>
<dbReference type="OMA" id="HRWKEVK"/>
<dbReference type="PANTHER" id="PTHR10290:SF3">
    <property type="entry name" value="DNA TOPOISOMERASE 1"/>
    <property type="match status" value="1"/>
</dbReference>
<dbReference type="InterPro" id="IPR036202">
    <property type="entry name" value="TopoI_DNA-bd_euk_N_sf"/>
</dbReference>
<feature type="compositionally biased region" description="Low complexity" evidence="8">
    <location>
        <begin position="66"/>
        <end position="77"/>
    </location>
</feature>
<dbReference type="Gene3D" id="1.10.132.10">
    <property type="match status" value="1"/>
</dbReference>
<feature type="compositionally biased region" description="Basic residues" evidence="8">
    <location>
        <begin position="224"/>
        <end position="234"/>
    </location>
</feature>
<dbReference type="InterPro" id="IPR008336">
    <property type="entry name" value="TopoI_DNA-bd_euk"/>
</dbReference>
<evidence type="ECO:0000256" key="7">
    <source>
        <dbReference type="RuleBase" id="RU365101"/>
    </source>
</evidence>
<dbReference type="InterPro" id="IPR014711">
    <property type="entry name" value="TopoI_cat_a-hlx-sub_euk"/>
</dbReference>
<evidence type="ECO:0000256" key="2">
    <source>
        <dbReference type="ARBA" id="ARBA00006645"/>
    </source>
</evidence>
<dbReference type="Pfam" id="PF14370">
    <property type="entry name" value="Topo_C_assoc"/>
    <property type="match status" value="1"/>
</dbReference>
<comment type="function">
    <text evidence="7">Releases the supercoiling and torsional tension of DNA introduced during the DNA replication and transcription by transiently cleaving and rejoining one strand of the DNA duplex. Introduces a single-strand break via transesterification at the specific target site 5'-[CT]CCTTp site in duplex DNA. The scissile phosphodiester is attacked by the catalytic tyrosine of the enzyme, resulting in the formation of a DNA-(3'-phosphotyrosyl)-enzyme intermediate and the expulsion of a 5'-OH DNA strand. The free DNA strand then undergoes passage around the unbroken strand thus removing DNA supercoils. Finally, in the religation step, the DNA 5'-OH attacks the covalent intermediate to expel the active-site tyrosine and restore the DNA phosphodiester backbone.</text>
</comment>
<dbReference type="EC" id="5.6.2.1" evidence="7"/>
<gene>
    <name evidence="10" type="ORF">AG1IA_03338</name>
</gene>
<dbReference type="InterPro" id="IPR051062">
    <property type="entry name" value="Topoisomerase_IB"/>
</dbReference>
<dbReference type="STRING" id="983506.L8X1W4"/>
<dbReference type="GO" id="GO:0006260">
    <property type="term" value="P:DNA replication"/>
    <property type="evidence" value="ECO:0007669"/>
    <property type="project" value="TreeGrafter"/>
</dbReference>
<evidence type="ECO:0000256" key="1">
    <source>
        <dbReference type="ARBA" id="ARBA00000213"/>
    </source>
</evidence>
<feature type="compositionally biased region" description="Acidic residues" evidence="8">
    <location>
        <begin position="111"/>
        <end position="124"/>
    </location>
</feature>
<dbReference type="Proteomes" id="UP000011668">
    <property type="component" value="Unassembled WGS sequence"/>
</dbReference>
<sequence length="925" mass="104147">MARRVTSDSESGDDAPLAQSLTATSRATSKRPRPSASADGGPAKRPRSTVNSDDSGPDVARPAKQLAAAAVPLPGALKKSNGKSRTPASKKDMTELGQHEAAVPLVKTEDGDVDMADADESDDEPLNKRIKAAANGKSKSKPVSSRMKTKAPVKKESSDDSDDDDDDDDNSVTRNKNGANESGEEEVSASESESEPDVPLSKKKSAARKKVKQESDEDEDVKPARKTPKKNGKAVKKEESDDDVKPSKGKAKVKKEDGDKKLSARALKKQKEEEEEAERFKWYVVVLLLSSHPHPSPGGRLKLWAMVPPNGQPSSMLAYSSLLPTNLYPSKEVDLPPESEELAGWFGALLETEHAADEVFQKNFFGDWQAVLKDHPPRNGIVIKDFDKCDFRPMFDFFEAEKAKKKSMTAAEKKAIKEAKSKDEEKYTACTMDGRPEKVGNFRIEPPGLFRGRGKHPKKGKHKYRLRPEDITINIGQNAPIPVPNIPGKWGKIQHDQTVTWLASWKENVNGNFKYVFLAAGSSLKGQSDMQKFEKARELKKHVDRIREDYTRDLKNKTSADRQRATAMYFIDRLALRAGNEKGEDEADTVGCCSLRYEHIMLEPPNKLIFDFLGKDSIRYYNVVEVEPQIFKNIRIFKGDGKSEGDALFDRVSTGGLNKHLNSYMKGLSAKVFRTYNASITFQKQLDENTPADADITQKLAAYNRANRMVAILCNHQKSVSKNHDASMGKLGDQLRGLKYNRMKLRHQLFTLDKKLKKKHPELDELESDLDDEFIERWEDAKREEDIAKARKKFEKDNEKRVEKGEKEEKESALDEKIDDINAEYDRLKEERGTEQAAGPKGRTPEKVLDAITKLDEKIKMFKFKMQDKEEGKEVALGTSKINYLDPRITAAWCKKHDVPIEKIFAKTLLNKFPWAMEIDEDWKF</sequence>
<feature type="compositionally biased region" description="Acidic residues" evidence="8">
    <location>
        <begin position="159"/>
        <end position="170"/>
    </location>
</feature>
<evidence type="ECO:0000256" key="4">
    <source>
        <dbReference type="ARBA" id="ARBA00023125"/>
    </source>
</evidence>
<dbReference type="OrthoDB" id="47179at2759"/>
<dbReference type="GO" id="GO:0007059">
    <property type="term" value="P:chromosome segregation"/>
    <property type="evidence" value="ECO:0007669"/>
    <property type="project" value="TreeGrafter"/>
</dbReference>
<evidence type="ECO:0000256" key="6">
    <source>
        <dbReference type="PROSITE-ProRule" id="PRU01382"/>
    </source>
</evidence>
<dbReference type="InterPro" id="IPR013500">
    <property type="entry name" value="TopoI_cat_euk"/>
</dbReference>
<evidence type="ECO:0000313" key="11">
    <source>
        <dbReference type="Proteomes" id="UP000011668"/>
    </source>
</evidence>
<dbReference type="Gene3D" id="2.170.11.10">
    <property type="entry name" value="DNA Topoisomerase I, domain 2"/>
    <property type="match status" value="1"/>
</dbReference>
<reference evidence="10 11" key="1">
    <citation type="journal article" date="2013" name="Nat. Commun.">
        <title>The evolution and pathogenic mechanisms of the rice sheath blight pathogen.</title>
        <authorList>
            <person name="Zheng A."/>
            <person name="Lin R."/>
            <person name="Xu L."/>
            <person name="Qin P."/>
            <person name="Tang C."/>
            <person name="Ai P."/>
            <person name="Zhang D."/>
            <person name="Liu Y."/>
            <person name="Sun Z."/>
            <person name="Feng H."/>
            <person name="Wang Y."/>
            <person name="Chen Y."/>
            <person name="Liang X."/>
            <person name="Fu R."/>
            <person name="Li Q."/>
            <person name="Zhang J."/>
            <person name="Yu X."/>
            <person name="Xie Z."/>
            <person name="Ding L."/>
            <person name="Guan P."/>
            <person name="Tang J."/>
            <person name="Liang Y."/>
            <person name="Wang S."/>
            <person name="Deng Q."/>
            <person name="Li S."/>
            <person name="Zhu J."/>
            <person name="Wang L."/>
            <person name="Liu H."/>
            <person name="Li P."/>
        </authorList>
    </citation>
    <scope>NUCLEOTIDE SEQUENCE [LARGE SCALE GENOMIC DNA]</scope>
    <source>
        <strain evidence="11">AG-1 IA</strain>
    </source>
</reference>
<organism evidence="10 11">
    <name type="scientific">Thanatephorus cucumeris (strain AG1-IA)</name>
    <name type="common">Rice sheath blight fungus</name>
    <name type="synonym">Rhizoctonia solani</name>
    <dbReference type="NCBI Taxonomy" id="983506"/>
    <lineage>
        <taxon>Eukaryota</taxon>
        <taxon>Fungi</taxon>
        <taxon>Dikarya</taxon>
        <taxon>Basidiomycota</taxon>
        <taxon>Agaricomycotina</taxon>
        <taxon>Agaricomycetes</taxon>
        <taxon>Cantharellales</taxon>
        <taxon>Ceratobasidiaceae</taxon>
        <taxon>Rhizoctonia</taxon>
        <taxon>Rhizoctonia solani AG-1</taxon>
    </lineage>
</organism>
<dbReference type="InterPro" id="IPR001631">
    <property type="entry name" value="TopoI"/>
</dbReference>
<feature type="compositionally biased region" description="Basic residues" evidence="8">
    <location>
        <begin position="201"/>
        <end position="211"/>
    </location>
</feature>
<feature type="compositionally biased region" description="Basic and acidic residues" evidence="8">
    <location>
        <begin position="235"/>
        <end position="246"/>
    </location>
</feature>
<keyword evidence="3 6" id="KW-0799">Topoisomerase</keyword>
<evidence type="ECO:0000256" key="8">
    <source>
        <dbReference type="SAM" id="MobiDB-lite"/>
    </source>
</evidence>
<feature type="compositionally biased region" description="Basic and acidic residues" evidence="8">
    <location>
        <begin position="89"/>
        <end position="98"/>
    </location>
</feature>
<dbReference type="InterPro" id="IPR018521">
    <property type="entry name" value="TopoIB_AS"/>
</dbReference>
<dbReference type="GO" id="GO:0005730">
    <property type="term" value="C:nucleolus"/>
    <property type="evidence" value="ECO:0007669"/>
    <property type="project" value="TreeGrafter"/>
</dbReference>
<feature type="region of interest" description="Disordered" evidence="8">
    <location>
        <begin position="1"/>
        <end position="271"/>
    </location>
</feature>
<dbReference type="SUPFAM" id="SSF56741">
    <property type="entry name" value="Eukaryotic DNA topoisomerase I, N-terminal DNA-binding fragment"/>
    <property type="match status" value="1"/>
</dbReference>
<feature type="domain" description="DNA topoisomerase I eukaryotic-type" evidence="9">
    <location>
        <begin position="449"/>
        <end position="898"/>
    </location>
</feature>
<evidence type="ECO:0000256" key="5">
    <source>
        <dbReference type="ARBA" id="ARBA00023235"/>
    </source>
</evidence>
<dbReference type="GO" id="GO:0005694">
    <property type="term" value="C:chromosome"/>
    <property type="evidence" value="ECO:0007669"/>
    <property type="project" value="InterPro"/>
</dbReference>
<feature type="compositionally biased region" description="Acidic residues" evidence="8">
    <location>
        <begin position="182"/>
        <end position="196"/>
    </location>
</feature>
<accession>L8X1W4</accession>
<keyword evidence="11" id="KW-1185">Reference proteome</keyword>
<dbReference type="PROSITE" id="PS52038">
    <property type="entry name" value="TOPO_IB_2"/>
    <property type="match status" value="1"/>
</dbReference>
<dbReference type="PANTHER" id="PTHR10290">
    <property type="entry name" value="DNA TOPOISOMERASE I"/>
    <property type="match status" value="1"/>
</dbReference>
<keyword evidence="4 6" id="KW-0238">DNA-binding</keyword>
<proteinExistence type="inferred from homology"/>
<comment type="similarity">
    <text evidence="2 6 7">Belongs to the type IB topoisomerase family.</text>
</comment>
<feature type="region of interest" description="Disordered" evidence="8">
    <location>
        <begin position="794"/>
        <end position="816"/>
    </location>
</feature>
<dbReference type="Gene3D" id="1.10.10.41">
    <property type="entry name" value="Yeast DNA topoisomerase - domain 1"/>
    <property type="match status" value="1"/>
</dbReference>
<evidence type="ECO:0000256" key="3">
    <source>
        <dbReference type="ARBA" id="ARBA00023029"/>
    </source>
</evidence>
<dbReference type="EMBL" id="AFRT01000780">
    <property type="protein sequence ID" value="ELU42619.1"/>
    <property type="molecule type" value="Genomic_DNA"/>
</dbReference>
<dbReference type="CDD" id="cd00659">
    <property type="entry name" value="Topo_IB_C"/>
    <property type="match status" value="1"/>
</dbReference>
<dbReference type="PROSITE" id="PS00176">
    <property type="entry name" value="TOPO_IB_1"/>
    <property type="match status" value="1"/>
</dbReference>
<feature type="active site" description="O-(3'-phospho-DNA)-tyrosine intermediate" evidence="6">
    <location>
        <position position="884"/>
    </location>
</feature>
<comment type="catalytic activity">
    <reaction evidence="1 6 7">
        <text>ATP-independent breakage of single-stranded DNA, followed by passage and rejoining.</text>
        <dbReference type="EC" id="5.6.2.1"/>
    </reaction>
</comment>
<dbReference type="Pfam" id="PF01028">
    <property type="entry name" value="Topoisom_I"/>
    <property type="match status" value="1"/>
</dbReference>
<dbReference type="GO" id="GO:0003677">
    <property type="term" value="F:DNA binding"/>
    <property type="evidence" value="ECO:0007669"/>
    <property type="project" value="UniProtKB-UniRule"/>
</dbReference>
<dbReference type="GO" id="GO:0006265">
    <property type="term" value="P:DNA topological change"/>
    <property type="evidence" value="ECO:0007669"/>
    <property type="project" value="UniProtKB-UniRule"/>
</dbReference>
<protein>
    <recommendedName>
        <fullName evidence="7">DNA topoisomerase I</fullName>
        <ecNumber evidence="7">5.6.2.1</ecNumber>
    </recommendedName>
    <alternativeName>
        <fullName evidence="7">DNA topoisomerase 1</fullName>
    </alternativeName>
</protein>
<comment type="caution">
    <text evidence="10">The sequence shown here is derived from an EMBL/GenBank/DDBJ whole genome shotgun (WGS) entry which is preliminary data.</text>
</comment>
<dbReference type="InterPro" id="IPR014727">
    <property type="entry name" value="TopoI_cat_a/b-sub_euk"/>
</dbReference>
<evidence type="ECO:0000313" key="10">
    <source>
        <dbReference type="EMBL" id="ELU42619.1"/>
    </source>
</evidence>
<dbReference type="InterPro" id="IPR013034">
    <property type="entry name" value="DNA_topo_DNA_db_N_dom1"/>
</dbReference>
<dbReference type="InterPro" id="IPR025834">
    <property type="entry name" value="TopoI_C_dom"/>
</dbReference>